<comment type="caution">
    <text evidence="1">The sequence shown here is derived from an EMBL/GenBank/DDBJ whole genome shotgun (WGS) entry which is preliminary data.</text>
</comment>
<name>A0A939EJC3_9HYPH</name>
<evidence type="ECO:0008006" key="3">
    <source>
        <dbReference type="Google" id="ProtNLM"/>
    </source>
</evidence>
<gene>
    <name evidence="1" type="ORF">JF539_27195</name>
</gene>
<sequence>MFPKQFNDCIFFGAVACVLAACQTAGGSSSRYEVLKSQGYKTGSLTQSASGSAGWYLSGDGKRIFCQARGGVTYVGETGMVILIPTSGRMLKVDREAYHKHQGVTKTDAAQLSDLKAGRLRPRDVGRCTFVSN</sequence>
<evidence type="ECO:0000313" key="2">
    <source>
        <dbReference type="Proteomes" id="UP000664096"/>
    </source>
</evidence>
<dbReference type="EMBL" id="JAEKJZ010000009">
    <property type="protein sequence ID" value="MBN9674074.1"/>
    <property type="molecule type" value="Genomic_DNA"/>
</dbReference>
<proteinExistence type="predicted"/>
<organism evidence="1 2">
    <name type="scientific">Roseibium aggregatum</name>
    <dbReference type="NCBI Taxonomy" id="187304"/>
    <lineage>
        <taxon>Bacteria</taxon>
        <taxon>Pseudomonadati</taxon>
        <taxon>Pseudomonadota</taxon>
        <taxon>Alphaproteobacteria</taxon>
        <taxon>Hyphomicrobiales</taxon>
        <taxon>Stappiaceae</taxon>
        <taxon>Roseibium</taxon>
    </lineage>
</organism>
<dbReference type="Proteomes" id="UP000664096">
    <property type="component" value="Unassembled WGS sequence"/>
</dbReference>
<dbReference type="RefSeq" id="WP_207144368.1">
    <property type="nucleotide sequence ID" value="NZ_JAEKJZ010000009.1"/>
</dbReference>
<reference evidence="1" key="1">
    <citation type="submission" date="2020-12" db="EMBL/GenBank/DDBJ databases">
        <title>Oil enriched cultivation method for isolating marine PHA-producing bacteria.</title>
        <authorList>
            <person name="Zheng W."/>
            <person name="Yu S."/>
            <person name="Huang Y."/>
        </authorList>
    </citation>
    <scope>NUCLEOTIDE SEQUENCE</scope>
    <source>
        <strain evidence="1">SY-2-12</strain>
    </source>
</reference>
<accession>A0A939EJC3</accession>
<dbReference type="PROSITE" id="PS51257">
    <property type="entry name" value="PROKAR_LIPOPROTEIN"/>
    <property type="match status" value="1"/>
</dbReference>
<protein>
    <recommendedName>
        <fullName evidence="3">Lipoprotein</fullName>
    </recommendedName>
</protein>
<evidence type="ECO:0000313" key="1">
    <source>
        <dbReference type="EMBL" id="MBN9674074.1"/>
    </source>
</evidence>
<dbReference type="AlphaFoldDB" id="A0A939EJC3"/>